<sequence>MAIDKQMIIASIAALLLVIFIWEQLSLFFESAANSTIGHAEGATDLVVRNSR</sequence>
<reference evidence="1" key="1">
    <citation type="journal article" date="2020" name="Nature">
        <title>Giant virus diversity and host interactions through global metagenomics.</title>
        <authorList>
            <person name="Schulz F."/>
            <person name="Roux S."/>
            <person name="Paez-Espino D."/>
            <person name="Jungbluth S."/>
            <person name="Walsh D.A."/>
            <person name="Denef V.J."/>
            <person name="McMahon K.D."/>
            <person name="Konstantinidis K.T."/>
            <person name="Eloe-Fadrosh E.A."/>
            <person name="Kyrpides N.C."/>
            <person name="Woyke T."/>
        </authorList>
    </citation>
    <scope>NUCLEOTIDE SEQUENCE</scope>
    <source>
        <strain evidence="1">GVMAG-S-ERX555961-36</strain>
    </source>
</reference>
<accession>A0A6C0AWK5</accession>
<dbReference type="EMBL" id="MN738761">
    <property type="protein sequence ID" value="QHS83661.1"/>
    <property type="molecule type" value="Genomic_DNA"/>
</dbReference>
<evidence type="ECO:0000313" key="1">
    <source>
        <dbReference type="EMBL" id="QHS83661.1"/>
    </source>
</evidence>
<protein>
    <submittedName>
        <fullName evidence="1">Uncharacterized protein</fullName>
    </submittedName>
</protein>
<name>A0A6C0AWK5_9ZZZZ</name>
<dbReference type="AlphaFoldDB" id="A0A6C0AWK5"/>
<proteinExistence type="predicted"/>
<organism evidence="1">
    <name type="scientific">viral metagenome</name>
    <dbReference type="NCBI Taxonomy" id="1070528"/>
    <lineage>
        <taxon>unclassified sequences</taxon>
        <taxon>metagenomes</taxon>
        <taxon>organismal metagenomes</taxon>
    </lineage>
</organism>